<keyword evidence="1" id="KW-0812">Transmembrane</keyword>
<proteinExistence type="predicted"/>
<comment type="caution">
    <text evidence="2">The sequence shown here is derived from an EMBL/GenBank/DDBJ whole genome shotgun (WGS) entry which is preliminary data.</text>
</comment>
<protein>
    <submittedName>
        <fullName evidence="2">Uncharacterized protein</fullName>
    </submittedName>
</protein>
<keyword evidence="3" id="KW-1185">Reference proteome</keyword>
<gene>
    <name evidence="2" type="ORF">KEM10_03615</name>
</gene>
<feature type="transmembrane region" description="Helical" evidence="1">
    <location>
        <begin position="12"/>
        <end position="29"/>
    </location>
</feature>
<reference evidence="2 3" key="1">
    <citation type="journal article" date="2015" name="Int. J. Syst. Evol. Microbiol.">
        <title>Carboxylicivirga linearis sp. nov., isolated from a sea cucumber culture pond.</title>
        <authorList>
            <person name="Wang F.Q."/>
            <person name="Zhou Y.X."/>
            <person name="Lin X.Z."/>
            <person name="Chen G.J."/>
            <person name="Du Z.J."/>
        </authorList>
    </citation>
    <scope>NUCLEOTIDE SEQUENCE [LARGE SCALE GENOMIC DNA]</scope>
    <source>
        <strain evidence="2 3">FB218</strain>
    </source>
</reference>
<organism evidence="2 3">
    <name type="scientific">Carboxylicivirga linearis</name>
    <dbReference type="NCBI Taxonomy" id="1628157"/>
    <lineage>
        <taxon>Bacteria</taxon>
        <taxon>Pseudomonadati</taxon>
        <taxon>Bacteroidota</taxon>
        <taxon>Bacteroidia</taxon>
        <taxon>Marinilabiliales</taxon>
        <taxon>Marinilabiliaceae</taxon>
        <taxon>Carboxylicivirga</taxon>
    </lineage>
</organism>
<dbReference type="EMBL" id="JAGUCO010000002">
    <property type="protein sequence ID" value="MBS2097352.1"/>
    <property type="molecule type" value="Genomic_DNA"/>
</dbReference>
<accession>A0ABS5JR87</accession>
<dbReference type="Proteomes" id="UP000708576">
    <property type="component" value="Unassembled WGS sequence"/>
</dbReference>
<sequence>MYKSTYTANRLNLSFISYFIACIVLSVFYIETGLIALAIGVTALTYSAGLEIDVKNNRYRNYSKILGYNLGGWKHLPPVKYVSVVRYISVSDADSGESDSSDYQYKLILAVDDHKRVVKLTSLEKEKAIEEALKIGEMFDLKVYDCTTPEKKWIR</sequence>
<keyword evidence="1" id="KW-0472">Membrane</keyword>
<evidence type="ECO:0000256" key="1">
    <source>
        <dbReference type="SAM" id="Phobius"/>
    </source>
</evidence>
<feature type="transmembrane region" description="Helical" evidence="1">
    <location>
        <begin position="35"/>
        <end position="54"/>
    </location>
</feature>
<keyword evidence="1" id="KW-1133">Transmembrane helix</keyword>
<evidence type="ECO:0000313" key="3">
    <source>
        <dbReference type="Proteomes" id="UP000708576"/>
    </source>
</evidence>
<evidence type="ECO:0000313" key="2">
    <source>
        <dbReference type="EMBL" id="MBS2097352.1"/>
    </source>
</evidence>
<name>A0ABS5JR87_9BACT</name>
<dbReference type="RefSeq" id="WP_212213642.1">
    <property type="nucleotide sequence ID" value="NZ_JAGUCO010000002.1"/>
</dbReference>